<feature type="compositionally biased region" description="Low complexity" evidence="1">
    <location>
        <begin position="7"/>
        <end position="29"/>
    </location>
</feature>
<keyword evidence="3" id="KW-1185">Reference proteome</keyword>
<reference evidence="2" key="1">
    <citation type="journal article" date="2020" name="Stud. Mycol.">
        <title>101 Dothideomycetes genomes: a test case for predicting lifestyles and emergence of pathogens.</title>
        <authorList>
            <person name="Haridas S."/>
            <person name="Albert R."/>
            <person name="Binder M."/>
            <person name="Bloem J."/>
            <person name="Labutti K."/>
            <person name="Salamov A."/>
            <person name="Andreopoulos B."/>
            <person name="Baker S."/>
            <person name="Barry K."/>
            <person name="Bills G."/>
            <person name="Bluhm B."/>
            <person name="Cannon C."/>
            <person name="Castanera R."/>
            <person name="Culley D."/>
            <person name="Daum C."/>
            <person name="Ezra D."/>
            <person name="Gonzalez J."/>
            <person name="Henrissat B."/>
            <person name="Kuo A."/>
            <person name="Liang C."/>
            <person name="Lipzen A."/>
            <person name="Lutzoni F."/>
            <person name="Magnuson J."/>
            <person name="Mondo S."/>
            <person name="Nolan M."/>
            <person name="Ohm R."/>
            <person name="Pangilinan J."/>
            <person name="Park H.-J."/>
            <person name="Ramirez L."/>
            <person name="Alfaro M."/>
            <person name="Sun H."/>
            <person name="Tritt A."/>
            <person name="Yoshinaga Y."/>
            <person name="Zwiers L.-H."/>
            <person name="Turgeon B."/>
            <person name="Goodwin S."/>
            <person name="Spatafora J."/>
            <person name="Crous P."/>
            <person name="Grigoriev I."/>
        </authorList>
    </citation>
    <scope>NUCLEOTIDE SEQUENCE</scope>
    <source>
        <strain evidence="2">CBS 123094</strain>
    </source>
</reference>
<sequence length="194" mass="21794">MHSRLWSVTPASSTPPLSPSGSESPSSHTLRPWSHEANALPPHRNKLLRRLPATFQRRFRHPSPAKAEARIDNEGHNGHQVSLCRADTNSDRLTFGTLDGEPASVSQRTPLHDVYWGSSLCSSTFLGRPVARRFWTWLLCFCKGTYPPVQSSQHVLLMEDMGRLCPKRGIDARIIQLKETTGTSQVRVQSKNKF</sequence>
<protein>
    <submittedName>
        <fullName evidence="2">Uncharacterized protein</fullName>
    </submittedName>
</protein>
<evidence type="ECO:0000313" key="2">
    <source>
        <dbReference type="EMBL" id="KAF2001051.1"/>
    </source>
</evidence>
<dbReference type="AlphaFoldDB" id="A0A6A5WLL7"/>
<evidence type="ECO:0000256" key="1">
    <source>
        <dbReference type="SAM" id="MobiDB-lite"/>
    </source>
</evidence>
<dbReference type="EMBL" id="ML977585">
    <property type="protein sequence ID" value="KAF2001051.1"/>
    <property type="molecule type" value="Genomic_DNA"/>
</dbReference>
<gene>
    <name evidence="2" type="ORF">P154DRAFT_187110</name>
</gene>
<name>A0A6A5WLL7_9PLEO</name>
<dbReference type="Proteomes" id="UP000799779">
    <property type="component" value="Unassembled WGS sequence"/>
</dbReference>
<evidence type="ECO:0000313" key="3">
    <source>
        <dbReference type="Proteomes" id="UP000799779"/>
    </source>
</evidence>
<feature type="region of interest" description="Disordered" evidence="1">
    <location>
        <begin position="1"/>
        <end position="45"/>
    </location>
</feature>
<proteinExistence type="predicted"/>
<organism evidence="2 3">
    <name type="scientific">Amniculicola lignicola CBS 123094</name>
    <dbReference type="NCBI Taxonomy" id="1392246"/>
    <lineage>
        <taxon>Eukaryota</taxon>
        <taxon>Fungi</taxon>
        <taxon>Dikarya</taxon>
        <taxon>Ascomycota</taxon>
        <taxon>Pezizomycotina</taxon>
        <taxon>Dothideomycetes</taxon>
        <taxon>Pleosporomycetidae</taxon>
        <taxon>Pleosporales</taxon>
        <taxon>Amniculicolaceae</taxon>
        <taxon>Amniculicola</taxon>
    </lineage>
</organism>
<accession>A0A6A5WLL7</accession>